<keyword evidence="2" id="KW-0675">Receptor</keyword>
<dbReference type="Proteomes" id="UP000198287">
    <property type="component" value="Unassembled WGS sequence"/>
</dbReference>
<dbReference type="AlphaFoldDB" id="A0A226DJ07"/>
<feature type="domain" description="EB" evidence="1">
    <location>
        <begin position="34"/>
        <end position="69"/>
    </location>
</feature>
<dbReference type="InterPro" id="IPR006149">
    <property type="entry name" value="EB_dom"/>
</dbReference>
<dbReference type="OrthoDB" id="5984008at2759"/>
<organism evidence="2 3">
    <name type="scientific">Folsomia candida</name>
    <name type="common">Springtail</name>
    <dbReference type="NCBI Taxonomy" id="158441"/>
    <lineage>
        <taxon>Eukaryota</taxon>
        <taxon>Metazoa</taxon>
        <taxon>Ecdysozoa</taxon>
        <taxon>Arthropoda</taxon>
        <taxon>Hexapoda</taxon>
        <taxon>Collembola</taxon>
        <taxon>Entomobryomorpha</taxon>
        <taxon>Isotomoidea</taxon>
        <taxon>Isotomidae</taxon>
        <taxon>Proisotominae</taxon>
        <taxon>Folsomia</taxon>
    </lineage>
</organism>
<comment type="caution">
    <text evidence="2">The sequence shown here is derived from an EMBL/GenBank/DDBJ whole genome shotgun (WGS) entry which is preliminary data.</text>
</comment>
<protein>
    <submittedName>
        <fullName evidence="2">Scavenger receptor class F member 2</fullName>
    </submittedName>
</protein>
<keyword evidence="3" id="KW-1185">Reference proteome</keyword>
<proteinExistence type="predicted"/>
<evidence type="ECO:0000313" key="2">
    <source>
        <dbReference type="EMBL" id="OXA44834.1"/>
    </source>
</evidence>
<name>A0A226DJ07_FOLCA</name>
<accession>A0A226DJ07</accession>
<reference evidence="2 3" key="1">
    <citation type="submission" date="2015-12" db="EMBL/GenBank/DDBJ databases">
        <title>The genome of Folsomia candida.</title>
        <authorList>
            <person name="Faddeeva A."/>
            <person name="Derks M.F."/>
            <person name="Anvar Y."/>
            <person name="Smit S."/>
            <person name="Van Straalen N."/>
            <person name="Roelofs D."/>
        </authorList>
    </citation>
    <scope>NUCLEOTIDE SEQUENCE [LARGE SCALE GENOMIC DNA]</scope>
    <source>
        <strain evidence="2 3">VU population</strain>
        <tissue evidence="2">Whole body</tissue>
    </source>
</reference>
<feature type="non-terminal residue" evidence="2">
    <location>
        <position position="1"/>
    </location>
</feature>
<evidence type="ECO:0000259" key="1">
    <source>
        <dbReference type="Pfam" id="PF01683"/>
    </source>
</evidence>
<dbReference type="EMBL" id="LNIX01000019">
    <property type="protein sequence ID" value="OXA44834.1"/>
    <property type="molecule type" value="Genomic_DNA"/>
</dbReference>
<evidence type="ECO:0000313" key="3">
    <source>
        <dbReference type="Proteomes" id="UP000198287"/>
    </source>
</evidence>
<sequence length="267" mass="30675">LMVMWEMWEKEDEGERNEKQATLSGGVLCTQLKDKVDYGRNCTTTEQCFTPQSICLNGTCQCSPDYIHEFFQGYIHICKEETGQIEGIVIIEDHPWVIKNETCLQTESEDVASSCRDSPCYSGLLIDVLHQIDENVKILENCTLQLIQQERNDSAGSINRNQPGWTDEMLSTIKLNVLKLSTPLFVTLENYTYGLGYSNRLPHKTTFQFDLSLANEFIEDFGAPLFQKWFQNITSLWTVEKQLTPWTRSTLPKMEIAKIMESFSPVE</sequence>
<gene>
    <name evidence="2" type="ORF">Fcan01_20944</name>
</gene>
<dbReference type="Pfam" id="PF01683">
    <property type="entry name" value="EB"/>
    <property type="match status" value="1"/>
</dbReference>